<proteinExistence type="predicted"/>
<keyword evidence="3" id="KW-1185">Reference proteome</keyword>
<evidence type="ECO:0000313" key="1">
    <source>
        <dbReference type="EMBL" id="CAF2132952.1"/>
    </source>
</evidence>
<dbReference type="Proteomes" id="UP001295469">
    <property type="component" value="Chromosome A03"/>
</dbReference>
<dbReference type="Gramene" id="CDY49276">
    <property type="protein sequence ID" value="CDY49276"/>
    <property type="gene ID" value="GSBRNA2T00092691001"/>
</dbReference>
<name>A0A078IH02_BRANA</name>
<accession>A0A078IH02</accession>
<reference evidence="1" key="3">
    <citation type="submission" date="2021-01" db="EMBL/GenBank/DDBJ databases">
        <authorList>
            <consortium name="Genoscope - CEA"/>
            <person name="William W."/>
        </authorList>
    </citation>
    <scope>NUCLEOTIDE SEQUENCE</scope>
</reference>
<evidence type="ECO:0000313" key="3">
    <source>
        <dbReference type="Proteomes" id="UP000028999"/>
    </source>
</evidence>
<reference evidence="2" key="2">
    <citation type="submission" date="2014-06" db="EMBL/GenBank/DDBJ databases">
        <authorList>
            <person name="Genoscope - CEA"/>
        </authorList>
    </citation>
    <scope>NUCLEOTIDE SEQUENCE</scope>
</reference>
<evidence type="ECO:0000313" key="2">
    <source>
        <dbReference type="EMBL" id="CDY49276.1"/>
    </source>
</evidence>
<dbReference type="Proteomes" id="UP000028999">
    <property type="component" value="Unassembled WGS sequence"/>
</dbReference>
<dbReference type="AlphaFoldDB" id="A0A078IH02"/>
<reference evidence="2 3" key="1">
    <citation type="journal article" date="2014" name="Science">
        <title>Plant genetics. Early allopolyploid evolution in the post-Neolithic Brassica napus oilseed genome.</title>
        <authorList>
            <person name="Chalhoub B."/>
            <person name="Denoeud F."/>
            <person name="Liu S."/>
            <person name="Parkin I.A."/>
            <person name="Tang H."/>
            <person name="Wang X."/>
            <person name="Chiquet J."/>
            <person name="Belcram H."/>
            <person name="Tong C."/>
            <person name="Samans B."/>
            <person name="Correa M."/>
            <person name="Da Silva C."/>
            <person name="Just J."/>
            <person name="Falentin C."/>
            <person name="Koh C.S."/>
            <person name="Le Clainche I."/>
            <person name="Bernard M."/>
            <person name="Bento P."/>
            <person name="Noel B."/>
            <person name="Labadie K."/>
            <person name="Alberti A."/>
            <person name="Charles M."/>
            <person name="Arnaud D."/>
            <person name="Guo H."/>
            <person name="Daviaud C."/>
            <person name="Alamery S."/>
            <person name="Jabbari K."/>
            <person name="Zhao M."/>
            <person name="Edger P.P."/>
            <person name="Chelaifa H."/>
            <person name="Tack D."/>
            <person name="Lassalle G."/>
            <person name="Mestiri I."/>
            <person name="Schnel N."/>
            <person name="Le Paslier M.C."/>
            <person name="Fan G."/>
            <person name="Renault V."/>
            <person name="Bayer P.E."/>
            <person name="Golicz A.A."/>
            <person name="Manoli S."/>
            <person name="Lee T.H."/>
            <person name="Thi V.H."/>
            <person name="Chalabi S."/>
            <person name="Hu Q."/>
            <person name="Fan C."/>
            <person name="Tollenaere R."/>
            <person name="Lu Y."/>
            <person name="Battail C."/>
            <person name="Shen J."/>
            <person name="Sidebottom C.H."/>
            <person name="Wang X."/>
            <person name="Canaguier A."/>
            <person name="Chauveau A."/>
            <person name="Berard A."/>
            <person name="Deniot G."/>
            <person name="Guan M."/>
            <person name="Liu Z."/>
            <person name="Sun F."/>
            <person name="Lim Y.P."/>
            <person name="Lyons E."/>
            <person name="Town C.D."/>
            <person name="Bancroft I."/>
            <person name="Wang X."/>
            <person name="Meng J."/>
            <person name="Ma J."/>
            <person name="Pires J.C."/>
            <person name="King G.J."/>
            <person name="Brunel D."/>
            <person name="Delourme R."/>
            <person name="Renard M."/>
            <person name="Aury J.M."/>
            <person name="Adams K.L."/>
            <person name="Batley J."/>
            <person name="Snowdon R.J."/>
            <person name="Tost J."/>
            <person name="Edwards D."/>
            <person name="Zhou Y."/>
            <person name="Hua W."/>
            <person name="Sharpe A.G."/>
            <person name="Paterson A.H."/>
            <person name="Guan C."/>
            <person name="Wincker P."/>
        </authorList>
    </citation>
    <scope>NUCLEOTIDE SEQUENCE [LARGE SCALE GENOMIC DNA]</scope>
    <source>
        <strain evidence="3">cv. Darmor-bzh</strain>
    </source>
</reference>
<sequence length="66" mass="7544">MVLVFFSYLLEGSVLKLGRGSQKSPTQMPQTDFVTWRTFDFWFTHSLIDPVMRCSCLSSVVKTCCS</sequence>
<organism evidence="2 3">
    <name type="scientific">Brassica napus</name>
    <name type="common">Rape</name>
    <dbReference type="NCBI Taxonomy" id="3708"/>
    <lineage>
        <taxon>Eukaryota</taxon>
        <taxon>Viridiplantae</taxon>
        <taxon>Streptophyta</taxon>
        <taxon>Embryophyta</taxon>
        <taxon>Tracheophyta</taxon>
        <taxon>Spermatophyta</taxon>
        <taxon>Magnoliopsida</taxon>
        <taxon>eudicotyledons</taxon>
        <taxon>Gunneridae</taxon>
        <taxon>Pentapetalae</taxon>
        <taxon>rosids</taxon>
        <taxon>malvids</taxon>
        <taxon>Brassicales</taxon>
        <taxon>Brassicaceae</taxon>
        <taxon>Brassiceae</taxon>
        <taxon>Brassica</taxon>
    </lineage>
</organism>
<dbReference type="PaxDb" id="3708-A0A078IH02"/>
<dbReference type="EMBL" id="LK032822">
    <property type="protein sequence ID" value="CDY49276.1"/>
    <property type="molecule type" value="Genomic_DNA"/>
</dbReference>
<protein>
    <submittedName>
        <fullName evidence="1">(rape) hypothetical protein</fullName>
    </submittedName>
    <submittedName>
        <fullName evidence="2">BnaA03g50890D protein</fullName>
    </submittedName>
</protein>
<dbReference type="EMBL" id="HG994357">
    <property type="protein sequence ID" value="CAF2132952.1"/>
    <property type="molecule type" value="Genomic_DNA"/>
</dbReference>
<gene>
    <name evidence="2" type="primary">BnaA03g50890D</name>
    <name evidence="1" type="ORF">DARMORV10_A03P62620.1</name>
    <name evidence="2" type="ORF">GSBRNA2T00092691001</name>
</gene>